<dbReference type="SUPFAM" id="SSF51395">
    <property type="entry name" value="FMN-linked oxidoreductases"/>
    <property type="match status" value="1"/>
</dbReference>
<dbReference type="AlphaFoldDB" id="A0A8J4TPW5"/>
<name>A0A8J4TPW5_9TREM</name>
<accession>A0A8J4TPW5</accession>
<dbReference type="GO" id="GO:0106430">
    <property type="term" value="F:dihydroorotate dehydrogenase (quinone) activity"/>
    <property type="evidence" value="ECO:0007669"/>
    <property type="project" value="UniProtKB-EC"/>
</dbReference>
<evidence type="ECO:0000256" key="10">
    <source>
        <dbReference type="ARBA" id="ARBA00048639"/>
    </source>
</evidence>
<dbReference type="OrthoDB" id="14784at2759"/>
<comment type="caution">
    <text evidence="13">The sequence shown here is derived from an EMBL/GenBank/DDBJ whole genome shotgun (WGS) entry which is preliminary data.</text>
</comment>
<dbReference type="PANTHER" id="PTHR48109:SF4">
    <property type="entry name" value="DIHYDROOROTATE DEHYDROGENASE (QUINONE), MITOCHONDRIAL"/>
    <property type="match status" value="1"/>
</dbReference>
<comment type="catalytic activity">
    <reaction evidence="10 11">
        <text>(S)-dihydroorotate + a quinone = orotate + a quinol</text>
        <dbReference type="Rhea" id="RHEA:30187"/>
        <dbReference type="ChEBI" id="CHEBI:24646"/>
        <dbReference type="ChEBI" id="CHEBI:30839"/>
        <dbReference type="ChEBI" id="CHEBI:30864"/>
        <dbReference type="ChEBI" id="CHEBI:132124"/>
        <dbReference type="EC" id="1.3.5.2"/>
    </reaction>
</comment>
<reference evidence="13" key="1">
    <citation type="submission" date="2019-05" db="EMBL/GenBank/DDBJ databases">
        <title>Annotation for the trematode Paragonimus heterotremus.</title>
        <authorList>
            <person name="Choi Y.-J."/>
        </authorList>
    </citation>
    <scope>NUCLEOTIDE SEQUENCE</scope>
    <source>
        <strain evidence="13">LC</strain>
    </source>
</reference>
<comment type="subcellular location">
    <subcellularLocation>
        <location evidence="1">Membrane</location>
    </subcellularLocation>
    <subcellularLocation>
        <location evidence="11">Mitochondrion inner membrane</location>
        <topology evidence="11">Single-pass membrane protein</topology>
    </subcellularLocation>
</comment>
<keyword evidence="8 11" id="KW-0560">Oxidoreductase</keyword>
<dbReference type="InterPro" id="IPR013785">
    <property type="entry name" value="Aldolase_TIM"/>
</dbReference>
<dbReference type="Proteomes" id="UP000748531">
    <property type="component" value="Unassembled WGS sequence"/>
</dbReference>
<evidence type="ECO:0000259" key="12">
    <source>
        <dbReference type="Pfam" id="PF01180"/>
    </source>
</evidence>
<dbReference type="PROSITE" id="PS00911">
    <property type="entry name" value="DHODEHASE_1"/>
    <property type="match status" value="1"/>
</dbReference>
<dbReference type="NCBIfam" id="NF003652">
    <property type="entry name" value="PRK05286.2-5"/>
    <property type="match status" value="1"/>
</dbReference>
<dbReference type="InterPro" id="IPR005720">
    <property type="entry name" value="Dihydroorotate_DH_cat"/>
</dbReference>
<dbReference type="Pfam" id="PF01180">
    <property type="entry name" value="DHO_dh"/>
    <property type="match status" value="1"/>
</dbReference>
<dbReference type="NCBIfam" id="TIGR01036">
    <property type="entry name" value="pyrD_sub2"/>
    <property type="match status" value="1"/>
</dbReference>
<organism evidence="13 14">
    <name type="scientific">Paragonimus heterotremus</name>
    <dbReference type="NCBI Taxonomy" id="100268"/>
    <lineage>
        <taxon>Eukaryota</taxon>
        <taxon>Metazoa</taxon>
        <taxon>Spiralia</taxon>
        <taxon>Lophotrochozoa</taxon>
        <taxon>Platyhelminthes</taxon>
        <taxon>Trematoda</taxon>
        <taxon>Digenea</taxon>
        <taxon>Plagiorchiida</taxon>
        <taxon>Troglotremata</taxon>
        <taxon>Troglotrematidae</taxon>
        <taxon>Paragonimus</taxon>
    </lineage>
</organism>
<dbReference type="GO" id="GO:0044205">
    <property type="term" value="P:'de novo' UMP biosynthetic process"/>
    <property type="evidence" value="ECO:0007669"/>
    <property type="project" value="UniProtKB-UniPathway"/>
</dbReference>
<comment type="pathway">
    <text evidence="2 11">Pyrimidine metabolism; UMP biosynthesis via de novo pathway; orotate from (S)-dihydroorotate (quinone route): step 1/1.</text>
</comment>
<evidence type="ECO:0000256" key="4">
    <source>
        <dbReference type="ARBA" id="ARBA00012791"/>
    </source>
</evidence>
<dbReference type="NCBIfam" id="NF003645">
    <property type="entry name" value="PRK05286.1-2"/>
    <property type="match status" value="1"/>
</dbReference>
<evidence type="ECO:0000256" key="9">
    <source>
        <dbReference type="ARBA" id="ARBA00023136"/>
    </source>
</evidence>
<comment type="cofactor">
    <cofactor evidence="11">
        <name>FMN</name>
        <dbReference type="ChEBI" id="CHEBI:58210"/>
    </cofactor>
    <text evidence="11">Binds 1 FMN per subunit.</text>
</comment>
<protein>
    <recommendedName>
        <fullName evidence="5 11">Dihydroorotate dehydrogenase (quinone), mitochondrial</fullName>
        <shortName evidence="11">DHOdehase</shortName>
        <ecNumber evidence="4 11">1.3.5.2</ecNumber>
    </recommendedName>
</protein>
<dbReference type="CDD" id="cd04738">
    <property type="entry name" value="DHOD_2_like"/>
    <property type="match status" value="1"/>
</dbReference>
<dbReference type="UniPathway" id="UPA00070">
    <property type="reaction ID" value="UER00946"/>
</dbReference>
<dbReference type="InterPro" id="IPR005719">
    <property type="entry name" value="Dihydroorotate_DH_2"/>
</dbReference>
<dbReference type="GO" id="GO:0005743">
    <property type="term" value="C:mitochondrial inner membrane"/>
    <property type="evidence" value="ECO:0007669"/>
    <property type="project" value="UniProtKB-SubCell"/>
</dbReference>
<dbReference type="InterPro" id="IPR001295">
    <property type="entry name" value="Dihydroorotate_DH_CS"/>
</dbReference>
<evidence type="ECO:0000256" key="5">
    <source>
        <dbReference type="ARBA" id="ARBA00017599"/>
    </source>
</evidence>
<dbReference type="PROSITE" id="PS00912">
    <property type="entry name" value="DHODEHASE_2"/>
    <property type="match status" value="1"/>
</dbReference>
<evidence type="ECO:0000256" key="3">
    <source>
        <dbReference type="ARBA" id="ARBA00005359"/>
    </source>
</evidence>
<keyword evidence="9" id="KW-0472">Membrane</keyword>
<sequence length="385" mass="41339">MMTNRLKSTATILGLGLGIFTAEAMYSGNERFYREVVMPALHLLVPDGEKAHVLAVRALHYGVGPQVSRDAFQGLQRTVFGLKFTHPVGVAAGFDKDGEAVMGLLKAGFSHVEVGTVTPHPQPGNSRPRVFRWKEREAVINRYGFNSQGHDAVYDRLKGRPWEGRGIVGVNLGCNKTSPDPIADFVAGVTKFGNVADYLVINVSSPNTPGLRSLQNKERLRELLSSVLRARSQLNKRTPILLKISPDESDQCLEEIVEVAMSPTTRVDGLIVSNTTLISNAEAAACGAVPVDPDVALSDAVWGGLSGRPLLEKSTACLARVSVLTRGQLPLIGVGGISSAEDAIEKLKAGASLVQLYTSMIYQGPPVVSRVARGLDELRDPTVKP</sequence>
<keyword evidence="11" id="KW-0496">Mitochondrion</keyword>
<comment type="similarity">
    <text evidence="3 11">Belongs to the dihydroorotate dehydrogenase family. Type 2 subfamily.</text>
</comment>
<keyword evidence="6 11" id="KW-0285">Flavoprotein</keyword>
<evidence type="ECO:0000256" key="2">
    <source>
        <dbReference type="ARBA" id="ARBA00005161"/>
    </source>
</evidence>
<evidence type="ECO:0000256" key="6">
    <source>
        <dbReference type="ARBA" id="ARBA00022630"/>
    </source>
</evidence>
<keyword evidence="14" id="KW-1185">Reference proteome</keyword>
<evidence type="ECO:0000256" key="7">
    <source>
        <dbReference type="ARBA" id="ARBA00022643"/>
    </source>
</evidence>
<dbReference type="PANTHER" id="PTHR48109">
    <property type="entry name" value="DIHYDROOROTATE DEHYDROGENASE (QUINONE), MITOCHONDRIAL-RELATED"/>
    <property type="match status" value="1"/>
</dbReference>
<evidence type="ECO:0000313" key="13">
    <source>
        <dbReference type="EMBL" id="KAF5403844.1"/>
    </source>
</evidence>
<keyword evidence="11" id="KW-0999">Mitochondrion inner membrane</keyword>
<dbReference type="EC" id="1.3.5.2" evidence="4 11"/>
<dbReference type="Gene3D" id="3.20.20.70">
    <property type="entry name" value="Aldolase class I"/>
    <property type="match status" value="1"/>
</dbReference>
<evidence type="ECO:0000256" key="1">
    <source>
        <dbReference type="ARBA" id="ARBA00004370"/>
    </source>
</evidence>
<evidence type="ECO:0000256" key="8">
    <source>
        <dbReference type="ARBA" id="ARBA00023002"/>
    </source>
</evidence>
<evidence type="ECO:0000313" key="14">
    <source>
        <dbReference type="Proteomes" id="UP000748531"/>
    </source>
</evidence>
<proteinExistence type="inferred from homology"/>
<feature type="domain" description="Dihydroorotate dehydrogenase catalytic" evidence="12">
    <location>
        <begin position="75"/>
        <end position="377"/>
    </location>
</feature>
<keyword evidence="7 11" id="KW-0288">FMN</keyword>
<dbReference type="EMBL" id="LUCH01001012">
    <property type="protein sequence ID" value="KAF5403844.1"/>
    <property type="molecule type" value="Genomic_DNA"/>
</dbReference>
<dbReference type="GO" id="GO:0006207">
    <property type="term" value="P:'de novo' pyrimidine nucleobase biosynthetic process"/>
    <property type="evidence" value="ECO:0007669"/>
    <property type="project" value="InterPro"/>
</dbReference>
<gene>
    <name evidence="13" type="ORF">PHET_02428</name>
</gene>
<dbReference type="InterPro" id="IPR050074">
    <property type="entry name" value="DHO_dehydrogenase"/>
</dbReference>
<evidence type="ECO:0000256" key="11">
    <source>
        <dbReference type="RuleBase" id="RU361255"/>
    </source>
</evidence>